<reference evidence="1" key="1">
    <citation type="submission" date="2018-05" db="EMBL/GenBank/DDBJ databases">
        <authorList>
            <person name="Lanie J.A."/>
            <person name="Ng W.-L."/>
            <person name="Kazmierczak K.M."/>
            <person name="Andrzejewski T.M."/>
            <person name="Davidsen T.M."/>
            <person name="Wayne K.J."/>
            <person name="Tettelin H."/>
            <person name="Glass J.I."/>
            <person name="Rusch D."/>
            <person name="Podicherti R."/>
            <person name="Tsui H.-C.T."/>
            <person name="Winkler M.E."/>
        </authorList>
    </citation>
    <scope>NUCLEOTIDE SEQUENCE</scope>
</reference>
<sequence>MRLLTGNFSLDPPVYFLLGQRFYRNDLFSGAVPPDYLQPGFADTKSLGQQGNHPGVGFAIRGRGSDAQPQCAVFKAVHPISGGFWLDTYL</sequence>
<proteinExistence type="predicted"/>
<protein>
    <submittedName>
        <fullName evidence="1">Uncharacterized protein</fullName>
    </submittedName>
</protein>
<accession>A0A381QLY0</accession>
<dbReference type="EMBL" id="UINC01001413">
    <property type="protein sequence ID" value="SUZ80060.1"/>
    <property type="molecule type" value="Genomic_DNA"/>
</dbReference>
<organism evidence="1">
    <name type="scientific">marine metagenome</name>
    <dbReference type="NCBI Taxonomy" id="408172"/>
    <lineage>
        <taxon>unclassified sequences</taxon>
        <taxon>metagenomes</taxon>
        <taxon>ecological metagenomes</taxon>
    </lineage>
</organism>
<evidence type="ECO:0000313" key="1">
    <source>
        <dbReference type="EMBL" id="SUZ80060.1"/>
    </source>
</evidence>
<gene>
    <name evidence="1" type="ORF">METZ01_LOCUS32914</name>
</gene>
<name>A0A381QLY0_9ZZZZ</name>
<dbReference type="AlphaFoldDB" id="A0A381QLY0"/>